<dbReference type="Pfam" id="PF01494">
    <property type="entry name" value="FAD_binding_3"/>
    <property type="match status" value="1"/>
</dbReference>
<evidence type="ECO:0000256" key="1">
    <source>
        <dbReference type="ARBA" id="ARBA00001974"/>
    </source>
</evidence>
<protein>
    <recommendedName>
        <fullName evidence="7">FAD-binding domain-containing protein</fullName>
    </recommendedName>
</protein>
<evidence type="ECO:0000256" key="6">
    <source>
        <dbReference type="SAM" id="MobiDB-lite"/>
    </source>
</evidence>
<dbReference type="PANTHER" id="PTHR47178">
    <property type="entry name" value="MONOOXYGENASE, FAD-BINDING"/>
    <property type="match status" value="1"/>
</dbReference>
<evidence type="ECO:0000313" key="9">
    <source>
        <dbReference type="Proteomes" id="UP000237631"/>
    </source>
</evidence>
<dbReference type="PANTHER" id="PTHR47178:SF6">
    <property type="entry name" value="FAD-BINDING DOMAIN-CONTAINING PROTEIN"/>
    <property type="match status" value="1"/>
</dbReference>
<comment type="cofactor">
    <cofactor evidence="1">
        <name>FAD</name>
        <dbReference type="ChEBI" id="CHEBI:57692"/>
    </cofactor>
</comment>
<dbReference type="PRINTS" id="PR00420">
    <property type="entry name" value="RNGMNOXGNASE"/>
</dbReference>
<keyword evidence="2" id="KW-0285">Flavoprotein</keyword>
<keyword evidence="3" id="KW-0274">FAD</keyword>
<dbReference type="SUPFAM" id="SSF51905">
    <property type="entry name" value="FAD/NAD(P)-binding domain"/>
    <property type="match status" value="1"/>
</dbReference>
<reference evidence="9" key="1">
    <citation type="journal article" date="2017" name="bioRxiv">
        <title>Conservation of a gene cluster reveals novel cercosporin biosynthetic mechanisms and extends production to the genus Colletotrichum.</title>
        <authorList>
            <person name="de Jonge R."/>
            <person name="Ebert M.K."/>
            <person name="Huitt-Roehl C.R."/>
            <person name="Pal P."/>
            <person name="Suttle J.C."/>
            <person name="Spanner R.E."/>
            <person name="Neubauer J.D."/>
            <person name="Jurick W.M.II."/>
            <person name="Stott K.A."/>
            <person name="Secor G.A."/>
            <person name="Thomma B.P.H.J."/>
            <person name="Van de Peer Y."/>
            <person name="Townsend C.A."/>
            <person name="Bolton M.D."/>
        </authorList>
    </citation>
    <scope>NUCLEOTIDE SEQUENCE [LARGE SCALE GENOMIC DNA]</scope>
    <source>
        <strain evidence="9">CBS538.71</strain>
    </source>
</reference>
<feature type="region of interest" description="Disordered" evidence="6">
    <location>
        <begin position="70"/>
        <end position="90"/>
    </location>
</feature>
<evidence type="ECO:0000256" key="5">
    <source>
        <dbReference type="ARBA" id="ARBA00023033"/>
    </source>
</evidence>
<dbReference type="InterPro" id="IPR036188">
    <property type="entry name" value="FAD/NAD-bd_sf"/>
</dbReference>
<dbReference type="GO" id="GO:0004497">
    <property type="term" value="F:monooxygenase activity"/>
    <property type="evidence" value="ECO:0007669"/>
    <property type="project" value="UniProtKB-KW"/>
</dbReference>
<feature type="domain" description="FAD-binding" evidence="7">
    <location>
        <begin position="406"/>
        <end position="445"/>
    </location>
</feature>
<keyword evidence="9" id="KW-1185">Reference proteome</keyword>
<dbReference type="Proteomes" id="UP000237631">
    <property type="component" value="Unassembled WGS sequence"/>
</dbReference>
<comment type="caution">
    <text evidence="8">The sequence shown here is derived from an EMBL/GenBank/DDBJ whole genome shotgun (WGS) entry which is preliminary data.</text>
</comment>
<evidence type="ECO:0000259" key="7">
    <source>
        <dbReference type="Pfam" id="PF01494"/>
    </source>
</evidence>
<dbReference type="OrthoDB" id="47494at2759"/>
<evidence type="ECO:0000256" key="4">
    <source>
        <dbReference type="ARBA" id="ARBA00023002"/>
    </source>
</evidence>
<organism evidence="8 9">
    <name type="scientific">Cercospora berteroae</name>
    <dbReference type="NCBI Taxonomy" id="357750"/>
    <lineage>
        <taxon>Eukaryota</taxon>
        <taxon>Fungi</taxon>
        <taxon>Dikarya</taxon>
        <taxon>Ascomycota</taxon>
        <taxon>Pezizomycotina</taxon>
        <taxon>Dothideomycetes</taxon>
        <taxon>Dothideomycetidae</taxon>
        <taxon>Mycosphaerellales</taxon>
        <taxon>Mycosphaerellaceae</taxon>
        <taxon>Cercospora</taxon>
    </lineage>
</organism>
<dbReference type="AlphaFoldDB" id="A0A2S6BZU8"/>
<evidence type="ECO:0000256" key="2">
    <source>
        <dbReference type="ARBA" id="ARBA00022630"/>
    </source>
</evidence>
<dbReference type="Pfam" id="PF13450">
    <property type="entry name" value="NAD_binding_8"/>
    <property type="match status" value="1"/>
</dbReference>
<dbReference type="Gene3D" id="3.50.50.60">
    <property type="entry name" value="FAD/NAD(P)-binding domain"/>
    <property type="match status" value="1"/>
</dbReference>
<feature type="compositionally biased region" description="Polar residues" evidence="6">
    <location>
        <begin position="70"/>
        <end position="84"/>
    </location>
</feature>
<sequence length="536" mass="59172">MPRGVPASFGFVGYADCGEERATSRQHSVTTAVVEYGVGSKTWKSLSRRGGDQDRVVRTDRRGIQFSQQHSIVNSMPSTSSQHSGHTEPKPRQIKVAIVGAGISGLAVANGLLKDPTGRFDVQVYERDTIAFDSERGGYQLRISANGLHALRTVSDRDLWDSLQDTWAGDEARAPAIVDPNFNLLLRLADLKLYPPSRPVPRTGLRRALLQPLLSQKRVHFIHSLTHFDYLSEEQGGVRLHFERKQSQYADILIAADGSYSRIHRQVGLNNKVKLENWTLIQSRAGIDRSVRERLPKSLIDSGSVLFLGDRHASGFASVYDPKADLGTGGTEMYTLFWSILVPSVRGKQMLQSANDDPQKVLPYWLDHLRQDLGYEGALPLIMESATEHLRTGLLTSSVKPKTSWRNNDSRHGRVILLGEAVHPMTPGRGMGANQALTDAGKLVKMFHGTKFAESVPSDGELATLVHQFDNEMYGRAFKMVKASESVTDLDLTTTSGKVLIKVMGVVLTVLGWGASALETIGLKERQDLDFTSYKG</sequence>
<evidence type="ECO:0000313" key="8">
    <source>
        <dbReference type="EMBL" id="PPJ52989.1"/>
    </source>
</evidence>
<dbReference type="GO" id="GO:0071949">
    <property type="term" value="F:FAD binding"/>
    <property type="evidence" value="ECO:0007669"/>
    <property type="project" value="InterPro"/>
</dbReference>
<accession>A0A2S6BZU8</accession>
<keyword evidence="4" id="KW-0560">Oxidoreductase</keyword>
<proteinExistence type="predicted"/>
<keyword evidence="5" id="KW-0503">Monooxygenase</keyword>
<evidence type="ECO:0000256" key="3">
    <source>
        <dbReference type="ARBA" id="ARBA00022827"/>
    </source>
</evidence>
<dbReference type="EMBL" id="PNEN01001628">
    <property type="protein sequence ID" value="PPJ52989.1"/>
    <property type="molecule type" value="Genomic_DNA"/>
</dbReference>
<gene>
    <name evidence="8" type="ORF">CBER1_11100</name>
</gene>
<name>A0A2S6BZU8_9PEZI</name>
<dbReference type="InterPro" id="IPR002938">
    <property type="entry name" value="FAD-bd"/>
</dbReference>
<dbReference type="STRING" id="357750.A0A2S6BZU8"/>